<evidence type="ECO:0000313" key="1">
    <source>
        <dbReference type="EMBL" id="CEM61232.1"/>
    </source>
</evidence>
<protein>
    <submittedName>
        <fullName evidence="1">Uncharacterized protein</fullName>
    </submittedName>
</protein>
<dbReference type="AlphaFoldDB" id="A0A0B7GUL6"/>
<gene>
    <name evidence="1" type="ORF">TPHV1_160033</name>
</gene>
<evidence type="ECO:0000313" key="2">
    <source>
        <dbReference type="Proteomes" id="UP000042527"/>
    </source>
</evidence>
<sequence>MHRADSHLFLHANDRRFVRLLGLKVFVLHKQIQNFFRNVIIPQNFL</sequence>
<proteinExistence type="predicted"/>
<reference evidence="2" key="1">
    <citation type="submission" date="2015-01" db="EMBL/GenBank/DDBJ databases">
        <authorList>
            <person name="Manzoor Shahid"/>
            <person name="Zubair Saima"/>
        </authorList>
    </citation>
    <scope>NUCLEOTIDE SEQUENCE [LARGE SCALE GENOMIC DNA]</scope>
    <source>
        <strain evidence="2">V1</strain>
    </source>
</reference>
<dbReference type="Proteomes" id="UP000042527">
    <property type="component" value="Unassembled WGS sequence"/>
</dbReference>
<keyword evidence="2" id="KW-1185">Reference proteome</keyword>
<accession>A0A0B7GUL6</accession>
<name>A0A0B7GUL6_TREPH</name>
<dbReference type="EMBL" id="CDNC01000008">
    <property type="protein sequence ID" value="CEM61232.1"/>
    <property type="molecule type" value="Genomic_DNA"/>
</dbReference>
<organism evidence="1 2">
    <name type="scientific">Treponema phagedenis</name>
    <dbReference type="NCBI Taxonomy" id="162"/>
    <lineage>
        <taxon>Bacteria</taxon>
        <taxon>Pseudomonadati</taxon>
        <taxon>Spirochaetota</taxon>
        <taxon>Spirochaetia</taxon>
        <taxon>Spirochaetales</taxon>
        <taxon>Treponemataceae</taxon>
        <taxon>Treponema</taxon>
    </lineage>
</organism>